<dbReference type="HOGENOM" id="CLU_1011233_0_0_5"/>
<evidence type="ECO:0000313" key="2">
    <source>
        <dbReference type="EMBL" id="BAQ17924.1"/>
    </source>
</evidence>
<dbReference type="OrthoDB" id="8239443at2"/>
<dbReference type="AlphaFoldDB" id="A0A0A8K7G3"/>
<organism evidence="2 3">
    <name type="scientific">Methyloceanibacter caenitepidi</name>
    <dbReference type="NCBI Taxonomy" id="1384459"/>
    <lineage>
        <taxon>Bacteria</taxon>
        <taxon>Pseudomonadati</taxon>
        <taxon>Pseudomonadota</taxon>
        <taxon>Alphaproteobacteria</taxon>
        <taxon>Hyphomicrobiales</taxon>
        <taxon>Hyphomicrobiaceae</taxon>
        <taxon>Methyloceanibacter</taxon>
    </lineage>
</organism>
<keyword evidence="3" id="KW-1185">Reference proteome</keyword>
<dbReference type="RefSeq" id="WP_045367905.1">
    <property type="nucleotide sequence ID" value="NZ_AP014648.1"/>
</dbReference>
<proteinExistence type="predicted"/>
<name>A0A0A8K7G3_9HYPH</name>
<dbReference type="STRING" id="1384459.GL4_2490"/>
<evidence type="ECO:0000313" key="3">
    <source>
        <dbReference type="Proteomes" id="UP000031643"/>
    </source>
</evidence>
<accession>A0A0A8K7G3</accession>
<gene>
    <name evidence="2" type="ORF">GL4_2490</name>
</gene>
<protein>
    <submittedName>
        <fullName evidence="2">Uncharacterized protein</fullName>
    </submittedName>
</protein>
<feature type="coiled-coil region" evidence="1">
    <location>
        <begin position="107"/>
        <end position="134"/>
    </location>
</feature>
<reference evidence="2 3" key="1">
    <citation type="submission" date="2014-09" db="EMBL/GenBank/DDBJ databases">
        <title>Genome sequencing of Methyloceanibacter caenitepidi Gela4.</title>
        <authorList>
            <person name="Takeuchi M."/>
            <person name="Susumu S."/>
            <person name="Kamagata Y."/>
            <person name="Oshima K."/>
            <person name="Hattori M."/>
            <person name="Iwasaki W."/>
        </authorList>
    </citation>
    <scope>NUCLEOTIDE SEQUENCE [LARGE SCALE GENOMIC DNA]</scope>
    <source>
        <strain evidence="2 3">Gela4</strain>
    </source>
</reference>
<sequence>MQLPPSNAERKLRELTQSANDADALMASTQGTLNALNTRLHDPQTPPEERVELEREINEVTIKRDRRARRRNNDRQMVLQCQRFLNTIPRGSELRDIPILDAKYNDVSDLKEGIEEMRVKIKALKNERRKINAAPLPLADLKEQARQYVDGLAEEGRPTMMGVHPVFPVLRAEYKNDQQTEQFLRTQAWLDKERLLGALVRELEATATDGPDAMSEADKSARLAELEPELFGLERDEEAFVCEALERGLDVERRVHADPRAVMSVEVVSRKRKAA</sequence>
<keyword evidence="1" id="KW-0175">Coiled coil</keyword>
<dbReference type="Proteomes" id="UP000031643">
    <property type="component" value="Chromosome"/>
</dbReference>
<evidence type="ECO:0000256" key="1">
    <source>
        <dbReference type="SAM" id="Coils"/>
    </source>
</evidence>
<dbReference type="KEGG" id="mcg:GL4_2490"/>
<dbReference type="EMBL" id="AP014648">
    <property type="protein sequence ID" value="BAQ17924.1"/>
    <property type="molecule type" value="Genomic_DNA"/>
</dbReference>